<feature type="transmembrane region" description="Helical" evidence="5">
    <location>
        <begin position="130"/>
        <end position="152"/>
    </location>
</feature>
<keyword evidence="5" id="KW-0472">Membrane</keyword>
<keyword evidence="9" id="KW-1185">Reference proteome</keyword>
<dbReference type="GO" id="GO:0006511">
    <property type="term" value="P:ubiquitin-dependent protein catabolic process"/>
    <property type="evidence" value="ECO:0007669"/>
    <property type="project" value="TreeGrafter"/>
</dbReference>
<proteinExistence type="predicted"/>
<keyword evidence="1 3" id="KW-0479">Metal-binding</keyword>
<feature type="transmembrane region" description="Helical" evidence="5">
    <location>
        <begin position="97"/>
        <end position="118"/>
    </location>
</feature>
<dbReference type="Gene3D" id="3.30.40.10">
    <property type="entry name" value="Zinc/RING finger domain, C3HC4 (zinc finger)"/>
    <property type="match status" value="1"/>
</dbReference>
<dbReference type="PANTHER" id="PTHR22696:SF1">
    <property type="entry name" value="E3 UBIQUITIN-PROTEIN LIGASE RNF26"/>
    <property type="match status" value="1"/>
</dbReference>
<accession>A0A1Y1KR07</accession>
<dbReference type="InterPro" id="IPR013083">
    <property type="entry name" value="Znf_RING/FYVE/PHD"/>
</dbReference>
<evidence type="ECO:0000256" key="5">
    <source>
        <dbReference type="SAM" id="Phobius"/>
    </source>
</evidence>
<dbReference type="GO" id="GO:0008270">
    <property type="term" value="F:zinc ion binding"/>
    <property type="evidence" value="ECO:0007669"/>
    <property type="project" value="UniProtKB-KW"/>
</dbReference>
<evidence type="ECO:0000313" key="9">
    <source>
        <dbReference type="Proteomes" id="UP000327044"/>
    </source>
</evidence>
<feature type="domain" description="RING-type" evidence="6">
    <location>
        <begin position="277"/>
        <end position="316"/>
    </location>
</feature>
<reference evidence="8" key="3">
    <citation type="submission" date="2019-08" db="EMBL/GenBank/DDBJ databases">
        <authorList>
            <consortium name="Photinus pyralis genome working group"/>
            <person name="Fallon T.R."/>
            <person name="Sander Lower S.E."/>
            <person name="Weng J.-K."/>
        </authorList>
    </citation>
    <scope>NUCLEOTIDE SEQUENCE</scope>
    <source>
        <strain evidence="8">1611_PpyrPB1</strain>
        <tissue evidence="8">Whole body</tissue>
    </source>
</reference>
<gene>
    <name evidence="8" type="ORF">PPYR_10011</name>
</gene>
<dbReference type="Pfam" id="PF13920">
    <property type="entry name" value="zf-C3HC4_3"/>
    <property type="match status" value="1"/>
</dbReference>
<dbReference type="EMBL" id="VVIM01000007">
    <property type="protein sequence ID" value="KAB0795950.1"/>
    <property type="molecule type" value="Genomic_DNA"/>
</dbReference>
<name>A0A1Y1KR07_PHOPY</name>
<dbReference type="InParanoid" id="A0A1Y1KR07"/>
<feature type="transmembrane region" description="Helical" evidence="5">
    <location>
        <begin position="72"/>
        <end position="91"/>
    </location>
</feature>
<evidence type="ECO:0000313" key="8">
    <source>
        <dbReference type="EMBL" id="KAB0795950.1"/>
    </source>
</evidence>
<dbReference type="Proteomes" id="UP000327044">
    <property type="component" value="Unassembled WGS sequence"/>
</dbReference>
<dbReference type="EMBL" id="GEZM01076585">
    <property type="protein sequence ID" value="JAV63744.1"/>
    <property type="molecule type" value="Transcribed_RNA"/>
</dbReference>
<keyword evidence="1 3" id="KW-0863">Zinc-finger</keyword>
<evidence type="ECO:0000256" key="3">
    <source>
        <dbReference type="PROSITE-ProRule" id="PRU00175"/>
    </source>
</evidence>
<dbReference type="GO" id="GO:0061630">
    <property type="term" value="F:ubiquitin protein ligase activity"/>
    <property type="evidence" value="ECO:0007669"/>
    <property type="project" value="TreeGrafter"/>
</dbReference>
<keyword evidence="2" id="KW-0862">Zinc</keyword>
<dbReference type="GO" id="GO:0016567">
    <property type="term" value="P:protein ubiquitination"/>
    <property type="evidence" value="ECO:0007669"/>
    <property type="project" value="TreeGrafter"/>
</dbReference>
<keyword evidence="5" id="KW-1133">Transmembrane helix</keyword>
<dbReference type="SUPFAM" id="SSF57850">
    <property type="entry name" value="RING/U-box"/>
    <property type="match status" value="1"/>
</dbReference>
<keyword evidence="5" id="KW-0812">Transmembrane</keyword>
<dbReference type="OrthoDB" id="1711136at2759"/>
<evidence type="ECO:0000256" key="4">
    <source>
        <dbReference type="SAM" id="MobiDB-lite"/>
    </source>
</evidence>
<dbReference type="PANTHER" id="PTHR22696">
    <property type="entry name" value="E3 UBIQUITIN-PROTEIN LIGASE RNF26"/>
    <property type="match status" value="1"/>
</dbReference>
<dbReference type="PROSITE" id="PS50089">
    <property type="entry name" value="ZF_RING_2"/>
    <property type="match status" value="1"/>
</dbReference>
<sequence>MIEAIIQVFNFVKYVGYLCFALSFKTGQTIVNGITIFLEYTGNITTGIQTITKILTEDFSIFWKDISHLTQYIFNVIGAIFEFVFCIYDVIKTVISNTILGVVGIYNGFFSVMAKLIRLTATVCVTTKEWILLIGSGIWFALTLIPLFVVYLCTMTTYYVGLLTSEIFNLTIHSIDSTKNVLHCGYDFITDVPIDSLAGLVFGFFIIVVFIKLQGIIYQKVQLLLQMIGRSFSRFQLPVRRAQYRNANPRPVPPPSDKSESSSSDDELDYQSNRNLCLVCQDSSRCMLLLPCRHLCLCEQCVGRIRNYAYNCPLCRSAVEETMKVFV</sequence>
<dbReference type="AlphaFoldDB" id="A0A1Y1KR07"/>
<organism evidence="7">
    <name type="scientific">Photinus pyralis</name>
    <name type="common">Common eastern firefly</name>
    <name type="synonym">Lampyris pyralis</name>
    <dbReference type="NCBI Taxonomy" id="7054"/>
    <lineage>
        <taxon>Eukaryota</taxon>
        <taxon>Metazoa</taxon>
        <taxon>Ecdysozoa</taxon>
        <taxon>Arthropoda</taxon>
        <taxon>Hexapoda</taxon>
        <taxon>Insecta</taxon>
        <taxon>Pterygota</taxon>
        <taxon>Neoptera</taxon>
        <taxon>Endopterygota</taxon>
        <taxon>Coleoptera</taxon>
        <taxon>Polyphaga</taxon>
        <taxon>Elateriformia</taxon>
        <taxon>Elateroidea</taxon>
        <taxon>Lampyridae</taxon>
        <taxon>Lampyrinae</taxon>
        <taxon>Photinus</taxon>
    </lineage>
</organism>
<dbReference type="InterPro" id="IPR001841">
    <property type="entry name" value="Znf_RING"/>
</dbReference>
<feature type="region of interest" description="Disordered" evidence="4">
    <location>
        <begin position="245"/>
        <end position="267"/>
    </location>
</feature>
<evidence type="ECO:0000256" key="2">
    <source>
        <dbReference type="ARBA" id="ARBA00022833"/>
    </source>
</evidence>
<feature type="transmembrane region" description="Helical" evidence="5">
    <location>
        <begin position="197"/>
        <end position="218"/>
    </location>
</feature>
<reference evidence="8 9" key="2">
    <citation type="journal article" date="2018" name="Elife">
        <title>Firefly genomes illuminate parallel origins of bioluminescence in beetles.</title>
        <authorList>
            <person name="Fallon T.R."/>
            <person name="Lower S.E."/>
            <person name="Chang C.H."/>
            <person name="Bessho-Uehara M."/>
            <person name="Martin G.J."/>
            <person name="Bewick A.J."/>
            <person name="Behringer M."/>
            <person name="Debat H.J."/>
            <person name="Wong I."/>
            <person name="Day J.C."/>
            <person name="Suvorov A."/>
            <person name="Silva C.J."/>
            <person name="Stanger-Hall K.F."/>
            <person name="Hall D.W."/>
            <person name="Schmitz R.J."/>
            <person name="Nelson D.R."/>
            <person name="Lewis S.M."/>
            <person name="Shigenobu S."/>
            <person name="Bybee S.M."/>
            <person name="Larracuente A.M."/>
            <person name="Oba Y."/>
            <person name="Weng J.K."/>
        </authorList>
    </citation>
    <scope>NUCLEOTIDE SEQUENCE [LARGE SCALE GENOMIC DNA]</scope>
    <source>
        <strain evidence="8">1611_PpyrPB1</strain>
        <tissue evidence="8">Whole body</tissue>
    </source>
</reference>
<reference evidence="7" key="1">
    <citation type="journal article" date="2016" name="Sci. Rep.">
        <title>Molecular characterization of firefly nuptial gifts: a multi-omics approach sheds light on postcopulatory sexual selection.</title>
        <authorList>
            <person name="Al-Wathiqui N."/>
            <person name="Fallon T.R."/>
            <person name="South A."/>
            <person name="Weng J.K."/>
            <person name="Lewis S.M."/>
        </authorList>
    </citation>
    <scope>NUCLEOTIDE SEQUENCE</scope>
</reference>
<protein>
    <recommendedName>
        <fullName evidence="6">RING-type domain-containing protein</fullName>
    </recommendedName>
</protein>
<evidence type="ECO:0000313" key="7">
    <source>
        <dbReference type="EMBL" id="JAV63744.1"/>
    </source>
</evidence>
<evidence type="ECO:0000256" key="1">
    <source>
        <dbReference type="ARBA" id="ARBA00022771"/>
    </source>
</evidence>
<evidence type="ECO:0000259" key="6">
    <source>
        <dbReference type="PROSITE" id="PS50089"/>
    </source>
</evidence>